<dbReference type="Pfam" id="PF01266">
    <property type="entry name" value="DAO"/>
    <property type="match status" value="1"/>
</dbReference>
<keyword evidence="4" id="KW-0560">Oxidoreductase</keyword>
<dbReference type="Proteomes" id="UP000000709">
    <property type="component" value="Unassembled WGS sequence"/>
</dbReference>
<reference evidence="10 11" key="1">
    <citation type="journal article" date="2011" name="Proc. Natl. Acad. Sci. U.S.A.">
        <title>Comparative genomics of xylose-fermenting fungi for enhanced biofuel production.</title>
        <authorList>
            <person name="Wohlbach D.J."/>
            <person name="Kuo A."/>
            <person name="Sato T.K."/>
            <person name="Potts K.M."/>
            <person name="Salamov A.A."/>
            <person name="LaButti K.M."/>
            <person name="Sun H."/>
            <person name="Clum A."/>
            <person name="Pangilinan J.L."/>
            <person name="Lindquist E.A."/>
            <person name="Lucas S."/>
            <person name="Lapidus A."/>
            <person name="Jin M."/>
            <person name="Gunawan C."/>
            <person name="Balan V."/>
            <person name="Dale B.E."/>
            <person name="Jeffries T.W."/>
            <person name="Zinkel R."/>
            <person name="Barry K.W."/>
            <person name="Grigoriev I.V."/>
            <person name="Gasch A.P."/>
        </authorList>
    </citation>
    <scope>NUCLEOTIDE SEQUENCE [LARGE SCALE GENOMIC DNA]</scope>
    <source>
        <strain evidence="11">NRRL Y-27907 / 11-Y1</strain>
    </source>
</reference>
<dbReference type="PANTHER" id="PTHR43104:SF4">
    <property type="entry name" value="L-2-HYDROXYGLUTARATE DEHYDROGENASE, MITOCHONDRIAL"/>
    <property type="match status" value="1"/>
</dbReference>
<dbReference type="Gene3D" id="3.30.9.10">
    <property type="entry name" value="D-Amino Acid Oxidase, subunit A, domain 2"/>
    <property type="match status" value="1"/>
</dbReference>
<dbReference type="KEGG" id="spaa:SPAPADRAFT_62681"/>
<feature type="domain" description="FAD dependent oxidoreductase" evidence="9">
    <location>
        <begin position="24"/>
        <end position="397"/>
    </location>
</feature>
<dbReference type="Gene3D" id="3.50.50.60">
    <property type="entry name" value="FAD/NAD(P)-binding domain"/>
    <property type="match status" value="1"/>
</dbReference>
<dbReference type="AlphaFoldDB" id="G3AT54"/>
<dbReference type="EC" id="1.1.99.2" evidence="7"/>
<evidence type="ECO:0000259" key="9">
    <source>
        <dbReference type="Pfam" id="PF01266"/>
    </source>
</evidence>
<evidence type="ECO:0000256" key="8">
    <source>
        <dbReference type="ARBA" id="ARBA00041137"/>
    </source>
</evidence>
<evidence type="ECO:0000256" key="6">
    <source>
        <dbReference type="ARBA" id="ARBA00037941"/>
    </source>
</evidence>
<comment type="catalytic activity">
    <reaction evidence="5">
        <text>(S)-2-hydroxyglutarate + A = 2-oxoglutarate + AH2</text>
        <dbReference type="Rhea" id="RHEA:21252"/>
        <dbReference type="ChEBI" id="CHEBI:13193"/>
        <dbReference type="ChEBI" id="CHEBI:16782"/>
        <dbReference type="ChEBI" id="CHEBI:16810"/>
        <dbReference type="ChEBI" id="CHEBI:17499"/>
        <dbReference type="EC" id="1.1.99.2"/>
    </reaction>
</comment>
<dbReference type="OrthoDB" id="498204at2759"/>
<dbReference type="STRING" id="619300.G3AT54"/>
<comment type="similarity">
    <text evidence="6">Belongs to the L2HGDH family.</text>
</comment>
<evidence type="ECO:0000256" key="1">
    <source>
        <dbReference type="ARBA" id="ARBA00001974"/>
    </source>
</evidence>
<dbReference type="InterPro" id="IPR036188">
    <property type="entry name" value="FAD/NAD-bd_sf"/>
</dbReference>
<protein>
    <recommendedName>
        <fullName evidence="8">L-2-hydroxyglutarate dehydrogenase, mitochondrial</fullName>
        <ecNumber evidence="7">1.1.99.2</ecNumber>
    </recommendedName>
</protein>
<dbReference type="eggNOG" id="KOG2665">
    <property type="taxonomic scope" value="Eukaryota"/>
</dbReference>
<dbReference type="HOGENOM" id="CLU_024775_1_0_1"/>
<accession>G3AT54</accession>
<keyword evidence="11" id="KW-1185">Reference proteome</keyword>
<dbReference type="PANTHER" id="PTHR43104">
    <property type="entry name" value="L-2-HYDROXYGLUTARATE DEHYDROGENASE, MITOCHONDRIAL"/>
    <property type="match status" value="1"/>
</dbReference>
<dbReference type="GeneID" id="18874432"/>
<dbReference type="GO" id="GO:0047545">
    <property type="term" value="F:(S)-2-hydroxyglutarate dehydrogenase activity"/>
    <property type="evidence" value="ECO:0007669"/>
    <property type="project" value="UniProtKB-EC"/>
</dbReference>
<dbReference type="RefSeq" id="XP_007376850.1">
    <property type="nucleotide sequence ID" value="XM_007376788.1"/>
</dbReference>
<dbReference type="EMBL" id="GL996504">
    <property type="protein sequence ID" value="EGW30817.1"/>
    <property type="molecule type" value="Genomic_DNA"/>
</dbReference>
<proteinExistence type="inferred from homology"/>
<evidence type="ECO:0000313" key="10">
    <source>
        <dbReference type="EMBL" id="EGW30817.1"/>
    </source>
</evidence>
<dbReference type="InterPro" id="IPR006076">
    <property type="entry name" value="FAD-dep_OxRdtase"/>
</dbReference>
<keyword evidence="3" id="KW-0274">FAD</keyword>
<sequence length="400" mass="44417">MIRHTTRNIVRRLTTADSTNHDFDFVVIGGGIVGTAIAGELQLRFGNTLLLEQHSRLGTETTARNSEVIHAGLYYPIDSLKAQLCIAGKYKIYNAEKAGEFDKLKQCGKWVVAQTEEEEEELLYRLYDNATSLNVAATLLPVEIAKRRNPLIRAEKAVLVSPTTGILDSHEYLQFHQSRFENEEGTIAINSKVTAIEYSSGTYTLTVHDSDSGEDTQITTANLVNSAGLYAPKVANLLLPQDRHYKTYLAKGNYFSFQPPTPIQNITDVLVYPAPNPNAASLGTHLTFDMAGQIRFGPDLEWLDIDDPDKIDYTPSAHNLQPAYEAVKRYFPSIPPDSLIPDYSGVRPKIVGKEGNKKSFPDFVIKKEEGFPGFVNLMGIESPGLTAAWAIADYVVRLYK</sequence>
<name>G3AT54_SPAPN</name>
<dbReference type="OMA" id="GVHFTRM"/>
<evidence type="ECO:0000256" key="4">
    <source>
        <dbReference type="ARBA" id="ARBA00023002"/>
    </source>
</evidence>
<keyword evidence="2" id="KW-0285">Flavoprotein</keyword>
<gene>
    <name evidence="10" type="ORF">SPAPADRAFT_62681</name>
</gene>
<evidence type="ECO:0000313" key="11">
    <source>
        <dbReference type="Proteomes" id="UP000000709"/>
    </source>
</evidence>
<evidence type="ECO:0000256" key="5">
    <source>
        <dbReference type="ARBA" id="ARBA00036066"/>
    </source>
</evidence>
<comment type="cofactor">
    <cofactor evidence="1">
        <name>FAD</name>
        <dbReference type="ChEBI" id="CHEBI:57692"/>
    </cofactor>
</comment>
<evidence type="ECO:0000256" key="3">
    <source>
        <dbReference type="ARBA" id="ARBA00022827"/>
    </source>
</evidence>
<evidence type="ECO:0000256" key="2">
    <source>
        <dbReference type="ARBA" id="ARBA00022630"/>
    </source>
</evidence>
<dbReference type="InParanoid" id="G3AT54"/>
<dbReference type="SUPFAM" id="SSF51905">
    <property type="entry name" value="FAD/NAD(P)-binding domain"/>
    <property type="match status" value="1"/>
</dbReference>
<organism evidence="11">
    <name type="scientific">Spathaspora passalidarum (strain NRRL Y-27907 / 11-Y1)</name>
    <dbReference type="NCBI Taxonomy" id="619300"/>
    <lineage>
        <taxon>Eukaryota</taxon>
        <taxon>Fungi</taxon>
        <taxon>Dikarya</taxon>
        <taxon>Ascomycota</taxon>
        <taxon>Saccharomycotina</taxon>
        <taxon>Pichiomycetes</taxon>
        <taxon>Debaryomycetaceae</taxon>
        <taxon>Spathaspora</taxon>
    </lineage>
</organism>
<evidence type="ECO:0000256" key="7">
    <source>
        <dbReference type="ARBA" id="ARBA00038878"/>
    </source>
</evidence>